<evidence type="ECO:0000313" key="1">
    <source>
        <dbReference type="EMBL" id="OOR05661.1"/>
    </source>
</evidence>
<reference evidence="1 2" key="1">
    <citation type="submission" date="2017-01" db="EMBL/GenBank/DDBJ databases">
        <title>Bacillus cereus isolates.</title>
        <authorList>
            <person name="Beno S.M."/>
        </authorList>
    </citation>
    <scope>NUCLEOTIDE SEQUENCE [LARGE SCALE GENOMIC DNA]</scope>
    <source>
        <strain evidence="1 2">FSL W7-1108</strain>
    </source>
</reference>
<dbReference type="RefSeq" id="WP_078176418.1">
    <property type="nucleotide sequence ID" value="NZ_CP036117.1"/>
</dbReference>
<organism evidence="1 2">
    <name type="scientific">Bacillus mycoides</name>
    <dbReference type="NCBI Taxonomy" id="1405"/>
    <lineage>
        <taxon>Bacteria</taxon>
        <taxon>Bacillati</taxon>
        <taxon>Bacillota</taxon>
        <taxon>Bacilli</taxon>
        <taxon>Bacillales</taxon>
        <taxon>Bacillaceae</taxon>
        <taxon>Bacillus</taxon>
        <taxon>Bacillus cereus group</taxon>
    </lineage>
</organism>
<evidence type="ECO:0000313" key="2">
    <source>
        <dbReference type="Proteomes" id="UP000190696"/>
    </source>
</evidence>
<name>A0A1S9T7W4_BACMY</name>
<evidence type="ECO:0008006" key="3">
    <source>
        <dbReference type="Google" id="ProtNLM"/>
    </source>
</evidence>
<dbReference type="AlphaFoldDB" id="A0A1S9T7W4"/>
<gene>
    <name evidence="1" type="ORF">BW900_16420</name>
</gene>
<dbReference type="Proteomes" id="UP000190696">
    <property type="component" value="Unassembled WGS sequence"/>
</dbReference>
<accession>A0A1S9T7W4</accession>
<comment type="caution">
    <text evidence="1">The sequence shown here is derived from an EMBL/GenBank/DDBJ whole genome shotgun (WGS) entry which is preliminary data.</text>
</comment>
<dbReference type="EMBL" id="MUAI01000013">
    <property type="protein sequence ID" value="OOR05661.1"/>
    <property type="molecule type" value="Genomic_DNA"/>
</dbReference>
<protein>
    <recommendedName>
        <fullName evidence="3">HNH endonuclease</fullName>
    </recommendedName>
</protein>
<sequence length="177" mass="20444">MPKKPSAYDGANSAVRVYLIKITEIMGYPLVTNEIYSDILENFEHKCAYCGESGTEENPLEMEHLFMANRFQLGLQHPGNVVPAHKKVCNSRHHTKTWNEQIENVARIKSVDKKVKEDLKQKIDKHLLDYEYPNLDDSMFVIIKNGAEELYNKVVMDIDKSIIDSLSKFRENIKSNK</sequence>
<dbReference type="Gene3D" id="1.10.30.50">
    <property type="match status" value="1"/>
</dbReference>
<proteinExistence type="predicted"/>